<comment type="caution">
    <text evidence="3">The sequence shown here is derived from an EMBL/GenBank/DDBJ whole genome shotgun (WGS) entry which is preliminary data.</text>
</comment>
<dbReference type="InterPro" id="IPR050961">
    <property type="entry name" value="BolA/IbaG_stress_morph_reg"/>
</dbReference>
<gene>
    <name evidence="3" type="ORF">GCM10007853_14080</name>
</gene>
<accession>A0ABQ5V9X3</accession>
<protein>
    <submittedName>
        <fullName evidence="3">ATP-binding protein</fullName>
    </submittedName>
</protein>
<sequence length="76" mass="8383">MAMAERDIVALLKAVLPDADIEMIDLAGDNDHWKAVIVSEQFRGLSRVAQHQLVYRALGDKMGGELHALALETRTP</sequence>
<dbReference type="InterPro" id="IPR002634">
    <property type="entry name" value="BolA"/>
</dbReference>
<evidence type="ECO:0000256" key="2">
    <source>
        <dbReference type="RuleBase" id="RU003860"/>
    </source>
</evidence>
<reference evidence="3" key="1">
    <citation type="journal article" date="2014" name="Int. J. Syst. Evol. Microbiol.">
        <title>Complete genome of a new Firmicutes species belonging to the dominant human colonic microbiota ('Ruminococcus bicirculans') reveals two chromosomes and a selective capacity to utilize plant glucans.</title>
        <authorList>
            <consortium name="NISC Comparative Sequencing Program"/>
            <person name="Wegmann U."/>
            <person name="Louis P."/>
            <person name="Goesmann A."/>
            <person name="Henrissat B."/>
            <person name="Duncan S.H."/>
            <person name="Flint H.J."/>
        </authorList>
    </citation>
    <scope>NUCLEOTIDE SEQUENCE</scope>
    <source>
        <strain evidence="3">NBRC 108219</strain>
    </source>
</reference>
<dbReference type="SUPFAM" id="SSF82657">
    <property type="entry name" value="BolA-like"/>
    <property type="match status" value="1"/>
</dbReference>
<dbReference type="PANTHER" id="PTHR46229">
    <property type="entry name" value="BOLA TRANSCRIPTION REGULATOR"/>
    <property type="match status" value="1"/>
</dbReference>
<dbReference type="PANTHER" id="PTHR46229:SF2">
    <property type="entry name" value="BOLA-LIKE PROTEIN 1"/>
    <property type="match status" value="1"/>
</dbReference>
<comment type="similarity">
    <text evidence="1 2">Belongs to the BolA/IbaG family.</text>
</comment>
<dbReference type="InterPro" id="IPR036065">
    <property type="entry name" value="BolA-like_sf"/>
</dbReference>
<dbReference type="EMBL" id="BSNK01000001">
    <property type="protein sequence ID" value="GLQ23534.1"/>
    <property type="molecule type" value="Genomic_DNA"/>
</dbReference>
<dbReference type="PIRSF" id="PIRSF003113">
    <property type="entry name" value="BolA"/>
    <property type="match status" value="1"/>
</dbReference>
<keyword evidence="4" id="KW-1185">Reference proteome</keyword>
<dbReference type="Pfam" id="PF01722">
    <property type="entry name" value="BolA"/>
    <property type="match status" value="1"/>
</dbReference>
<name>A0ABQ5V9X3_9PROT</name>
<reference evidence="3" key="2">
    <citation type="submission" date="2023-01" db="EMBL/GenBank/DDBJ databases">
        <title>Draft genome sequence of Algimonas ampicilliniresistens strain NBRC 108219.</title>
        <authorList>
            <person name="Sun Q."/>
            <person name="Mori K."/>
        </authorList>
    </citation>
    <scope>NUCLEOTIDE SEQUENCE</scope>
    <source>
        <strain evidence="3">NBRC 108219</strain>
    </source>
</reference>
<evidence type="ECO:0000256" key="1">
    <source>
        <dbReference type="ARBA" id="ARBA00005578"/>
    </source>
</evidence>
<keyword evidence="3" id="KW-0547">Nucleotide-binding</keyword>
<dbReference type="Proteomes" id="UP001161391">
    <property type="component" value="Unassembled WGS sequence"/>
</dbReference>
<evidence type="ECO:0000313" key="3">
    <source>
        <dbReference type="EMBL" id="GLQ23534.1"/>
    </source>
</evidence>
<keyword evidence="3" id="KW-0067">ATP-binding</keyword>
<evidence type="ECO:0000313" key="4">
    <source>
        <dbReference type="Proteomes" id="UP001161391"/>
    </source>
</evidence>
<dbReference type="Gene3D" id="3.30.300.90">
    <property type="entry name" value="BolA-like"/>
    <property type="match status" value="1"/>
</dbReference>
<dbReference type="GO" id="GO:0005524">
    <property type="term" value="F:ATP binding"/>
    <property type="evidence" value="ECO:0007669"/>
    <property type="project" value="UniProtKB-KW"/>
</dbReference>
<organism evidence="3 4">
    <name type="scientific">Algimonas ampicilliniresistens</name>
    <dbReference type="NCBI Taxonomy" id="1298735"/>
    <lineage>
        <taxon>Bacteria</taxon>
        <taxon>Pseudomonadati</taxon>
        <taxon>Pseudomonadota</taxon>
        <taxon>Alphaproteobacteria</taxon>
        <taxon>Maricaulales</taxon>
        <taxon>Robiginitomaculaceae</taxon>
        <taxon>Algimonas</taxon>
    </lineage>
</organism>
<proteinExistence type="inferred from homology"/>
<dbReference type="RefSeq" id="WP_284389045.1">
    <property type="nucleotide sequence ID" value="NZ_BSNK01000001.1"/>
</dbReference>